<evidence type="ECO:0000313" key="1">
    <source>
        <dbReference type="EMBL" id="KAG0417549.1"/>
    </source>
</evidence>
<reference evidence="1 2" key="1">
    <citation type="journal article" date="2020" name="Cell">
        <title>Large-Scale Comparative Analyses of Tick Genomes Elucidate Their Genetic Diversity and Vector Capacities.</title>
        <authorList>
            <consortium name="Tick Genome and Microbiome Consortium (TIGMIC)"/>
            <person name="Jia N."/>
            <person name="Wang J."/>
            <person name="Shi W."/>
            <person name="Du L."/>
            <person name="Sun Y."/>
            <person name="Zhan W."/>
            <person name="Jiang J.F."/>
            <person name="Wang Q."/>
            <person name="Zhang B."/>
            <person name="Ji P."/>
            <person name="Bell-Sakyi L."/>
            <person name="Cui X.M."/>
            <person name="Yuan T.T."/>
            <person name="Jiang B.G."/>
            <person name="Yang W.F."/>
            <person name="Lam T.T."/>
            <person name="Chang Q.C."/>
            <person name="Ding S.J."/>
            <person name="Wang X.J."/>
            <person name="Zhu J.G."/>
            <person name="Ruan X.D."/>
            <person name="Zhao L."/>
            <person name="Wei J.T."/>
            <person name="Ye R.Z."/>
            <person name="Que T.C."/>
            <person name="Du C.H."/>
            <person name="Zhou Y.H."/>
            <person name="Cheng J.X."/>
            <person name="Dai P.F."/>
            <person name="Guo W.B."/>
            <person name="Han X.H."/>
            <person name="Huang E.J."/>
            <person name="Li L.F."/>
            <person name="Wei W."/>
            <person name="Gao Y.C."/>
            <person name="Liu J.Z."/>
            <person name="Shao H.Z."/>
            <person name="Wang X."/>
            <person name="Wang C.C."/>
            <person name="Yang T.C."/>
            <person name="Huo Q.B."/>
            <person name="Li W."/>
            <person name="Chen H.Y."/>
            <person name="Chen S.E."/>
            <person name="Zhou L.G."/>
            <person name="Ni X.B."/>
            <person name="Tian J.H."/>
            <person name="Sheng Y."/>
            <person name="Liu T."/>
            <person name="Pan Y.S."/>
            <person name="Xia L.Y."/>
            <person name="Li J."/>
            <person name="Zhao F."/>
            <person name="Cao W.C."/>
        </authorList>
    </citation>
    <scope>NUCLEOTIDE SEQUENCE [LARGE SCALE GENOMIC DNA]</scope>
    <source>
        <strain evidence="1">Iper-2018</strain>
    </source>
</reference>
<sequence>MRRRRCYVILGVSALVACLVFYFLPRPPKDPPRDKLPQNPGNMLRETTSEAATVQPSTGSLRVTSSASADPTVAVTPTVPSSPAEATLAPSLPSSSAQTSVEATSERTIPSDVTESQNVVGTLAGAGDSSANSSGTTSLESTSSRRYTPDWKSLDTRPSPSWFDEAKVGIFLHWGVFSVPSFKSEWFWSEWSNKDPEVVEFMRRNYKPNFTYPEFAPEFTAQFFDPDRWADLFYKSGARYVVLTSKHHEGYTLWPSSVSWNWNAGDVGPKRDLVGDLATAIRKKGGGVHFGLYHSLYEWFNPLYLADKAAHWTTNDFVVRKTMPELREIVERYKPDVIWSDGDWEANDTYWNSTEFLAWLYNESPVKSSVVVNDRWGIGIPCHHGDFYNCHDRYNPGILLKHKWENAMTIDKHSWGYRRNANLSDYLSIEKLIEELASTVSCNGNILINVGPTKDGVIEPVFEERLLQLGRWLGVNGEAVYGSKPWKHQNDTLTPGIWYTTNKDMDVVYVFVLKWPRFNKLTLESLVLSQRARITMLGLNDGLFQWDRTEGSDDSSRRTVTILFPPLTPDLLPTPWAWVLKVEGAL</sequence>
<protein>
    <submittedName>
        <fullName evidence="1">Uncharacterized protein</fullName>
    </submittedName>
</protein>
<gene>
    <name evidence="1" type="ORF">HPB47_005522</name>
</gene>
<organism evidence="1 2">
    <name type="scientific">Ixodes persulcatus</name>
    <name type="common">Taiga tick</name>
    <dbReference type="NCBI Taxonomy" id="34615"/>
    <lineage>
        <taxon>Eukaryota</taxon>
        <taxon>Metazoa</taxon>
        <taxon>Ecdysozoa</taxon>
        <taxon>Arthropoda</taxon>
        <taxon>Chelicerata</taxon>
        <taxon>Arachnida</taxon>
        <taxon>Acari</taxon>
        <taxon>Parasitiformes</taxon>
        <taxon>Ixodida</taxon>
        <taxon>Ixodoidea</taxon>
        <taxon>Ixodidae</taxon>
        <taxon>Ixodinae</taxon>
        <taxon>Ixodes</taxon>
    </lineage>
</organism>
<proteinExistence type="predicted"/>
<keyword evidence="2" id="KW-1185">Reference proteome</keyword>
<evidence type="ECO:0000313" key="2">
    <source>
        <dbReference type="Proteomes" id="UP000805193"/>
    </source>
</evidence>
<name>A0AC60PDK3_IXOPE</name>
<comment type="caution">
    <text evidence="1">The sequence shown here is derived from an EMBL/GenBank/DDBJ whole genome shotgun (WGS) entry which is preliminary data.</text>
</comment>
<accession>A0AC60PDK3</accession>
<dbReference type="EMBL" id="JABSTQ010010830">
    <property type="protein sequence ID" value="KAG0417549.1"/>
    <property type="molecule type" value="Genomic_DNA"/>
</dbReference>
<dbReference type="Proteomes" id="UP000805193">
    <property type="component" value="Unassembled WGS sequence"/>
</dbReference>